<sequence>MTNLYLLTDTEIKQAETFTAELNKPSKVINSHLESVFHDEPKKCFENAIKKNAFSEYQVTDPNNYIMYMCSSHNYDYFKSKMTKTKYKVKR</sequence>
<dbReference type="KEGG" id="vg:55412402"/>
<proteinExistence type="predicted"/>
<evidence type="ECO:0000313" key="1">
    <source>
        <dbReference type="EMBL" id="BAQ94134.1"/>
    </source>
</evidence>
<name>A0A6S4PLR1_9CAUD</name>
<dbReference type="RefSeq" id="YP_009777676.1">
    <property type="nucleotide sequence ID" value="NC_047701.1"/>
</dbReference>
<accession>A0A6S4PLR1</accession>
<protein>
    <submittedName>
        <fullName evidence="1">Uncharacterized protein</fullName>
    </submittedName>
</protein>
<dbReference type="Proteomes" id="UP000505269">
    <property type="component" value="Segment"/>
</dbReference>
<organism evidence="1 2">
    <name type="scientific">uncultured phage_MedDCM-OCT-S42-C7</name>
    <dbReference type="NCBI Taxonomy" id="2741073"/>
    <lineage>
        <taxon>Viruses</taxon>
        <taxon>Duplodnaviria</taxon>
        <taxon>Heunggongvirae</taxon>
        <taxon>Uroviricota</taxon>
        <taxon>Caudoviricetes</taxon>
        <taxon>Autographivirales</taxon>
        <taxon>Sieqvirus</taxon>
        <taxon>Sieqvirus S42C7</taxon>
    </lineage>
</organism>
<reference evidence="1 2" key="1">
    <citation type="journal article" date="2013" name="PLoS Genet.">
        <title>Expanding the Marine Virosphere Using Metagenomics.</title>
        <authorList>
            <person name="Mizuno C.M."/>
            <person name="Rodriguez-Valera F."/>
            <person name="Kimes N.E."/>
            <person name="Ghai R."/>
        </authorList>
    </citation>
    <scope>NUCLEOTIDE SEQUENCE [LARGE SCALE GENOMIC DNA]</scope>
    <source>
        <strain evidence="1">UvMED-CGR-C97-MedDCM-OCT-S42-C7</strain>
    </source>
</reference>
<dbReference type="EMBL" id="AP013541">
    <property type="protein sequence ID" value="BAQ94134.1"/>
    <property type="molecule type" value="Genomic_DNA"/>
</dbReference>
<evidence type="ECO:0000313" key="2">
    <source>
        <dbReference type="Proteomes" id="UP000505269"/>
    </source>
</evidence>
<dbReference type="GeneID" id="55412402"/>
<keyword evidence="2" id="KW-1185">Reference proteome</keyword>